<proteinExistence type="predicted"/>
<keyword evidence="3" id="KW-1185">Reference proteome</keyword>
<evidence type="ECO:0000313" key="2">
    <source>
        <dbReference type="EMBL" id="KAF6453016.1"/>
    </source>
</evidence>
<dbReference type="InParanoid" id="A0A7J8FZE2"/>
<name>A0A7J8FZE2_MOLMO</name>
<evidence type="ECO:0000256" key="1">
    <source>
        <dbReference type="SAM" id="MobiDB-lite"/>
    </source>
</evidence>
<evidence type="ECO:0000313" key="3">
    <source>
        <dbReference type="Proteomes" id="UP000550707"/>
    </source>
</evidence>
<comment type="caution">
    <text evidence="2">The sequence shown here is derived from an EMBL/GenBank/DDBJ whole genome shotgun (WGS) entry which is preliminary data.</text>
</comment>
<feature type="compositionally biased region" description="Polar residues" evidence="1">
    <location>
        <begin position="114"/>
        <end position="123"/>
    </location>
</feature>
<reference evidence="2 3" key="1">
    <citation type="journal article" date="2020" name="Nature">
        <title>Six reference-quality genomes reveal evolution of bat adaptations.</title>
        <authorList>
            <person name="Jebb D."/>
            <person name="Huang Z."/>
            <person name="Pippel M."/>
            <person name="Hughes G.M."/>
            <person name="Lavrichenko K."/>
            <person name="Devanna P."/>
            <person name="Winkler S."/>
            <person name="Jermiin L.S."/>
            <person name="Skirmuntt E.C."/>
            <person name="Katzourakis A."/>
            <person name="Burkitt-Gray L."/>
            <person name="Ray D.A."/>
            <person name="Sullivan K.A.M."/>
            <person name="Roscito J.G."/>
            <person name="Kirilenko B.M."/>
            <person name="Davalos L.M."/>
            <person name="Corthals A.P."/>
            <person name="Power M.L."/>
            <person name="Jones G."/>
            <person name="Ransome R.D."/>
            <person name="Dechmann D.K.N."/>
            <person name="Locatelli A.G."/>
            <person name="Puechmaille S.J."/>
            <person name="Fedrigo O."/>
            <person name="Jarvis E.D."/>
            <person name="Hiller M."/>
            <person name="Vernes S.C."/>
            <person name="Myers E.W."/>
            <person name="Teeling E.C."/>
        </authorList>
    </citation>
    <scope>NUCLEOTIDE SEQUENCE [LARGE SCALE GENOMIC DNA]</scope>
    <source>
        <strain evidence="2">MMolMol1</strain>
        <tissue evidence="2">Muscle</tissue>
    </source>
</reference>
<organism evidence="2 3">
    <name type="scientific">Molossus molossus</name>
    <name type="common">Pallas' mastiff bat</name>
    <name type="synonym">Vespertilio molossus</name>
    <dbReference type="NCBI Taxonomy" id="27622"/>
    <lineage>
        <taxon>Eukaryota</taxon>
        <taxon>Metazoa</taxon>
        <taxon>Chordata</taxon>
        <taxon>Craniata</taxon>
        <taxon>Vertebrata</taxon>
        <taxon>Euteleostomi</taxon>
        <taxon>Mammalia</taxon>
        <taxon>Eutheria</taxon>
        <taxon>Laurasiatheria</taxon>
        <taxon>Chiroptera</taxon>
        <taxon>Yangochiroptera</taxon>
        <taxon>Molossidae</taxon>
        <taxon>Molossus</taxon>
    </lineage>
</organism>
<dbReference type="Proteomes" id="UP000550707">
    <property type="component" value="Unassembled WGS sequence"/>
</dbReference>
<dbReference type="AlphaFoldDB" id="A0A7J8FZE2"/>
<dbReference type="EMBL" id="JACASF010000010">
    <property type="protein sequence ID" value="KAF6453016.1"/>
    <property type="molecule type" value="Genomic_DNA"/>
</dbReference>
<sequence>MPQYHTLLTGTGSACHLEGKTLCCEIDFHVQVYTHTHTRLKYKSKVMKPFFFILTQGHILIFCSDRERERKRGREKHRRERDTSRGCQPHHPTRAGDKLQLRYAPLAGTEPRSLWTTGRRSNR</sequence>
<accession>A0A7J8FZE2</accession>
<gene>
    <name evidence="2" type="ORF">HJG59_008287</name>
</gene>
<protein>
    <submittedName>
        <fullName evidence="2">Uncharacterized protein</fullName>
    </submittedName>
</protein>
<feature type="region of interest" description="Disordered" evidence="1">
    <location>
        <begin position="68"/>
        <end position="123"/>
    </location>
</feature>